<dbReference type="PANTHER" id="PTHR18839:SF0">
    <property type="entry name" value="MITOTIC INTERACTOR AND SUBSTRATE OF PLK1 ISOFORM X1-RELATED"/>
    <property type="match status" value="1"/>
</dbReference>
<feature type="compositionally biased region" description="Basic and acidic residues" evidence="1">
    <location>
        <begin position="422"/>
        <end position="449"/>
    </location>
</feature>
<evidence type="ECO:0000256" key="1">
    <source>
        <dbReference type="SAM" id="MobiDB-lite"/>
    </source>
</evidence>
<feature type="compositionally biased region" description="Polar residues" evidence="1">
    <location>
        <begin position="391"/>
        <end position="401"/>
    </location>
</feature>
<feature type="region of interest" description="Disordered" evidence="1">
    <location>
        <begin position="242"/>
        <end position="327"/>
    </location>
</feature>
<dbReference type="EMBL" id="JAOPHQ010002871">
    <property type="protein sequence ID" value="KAK0145236.1"/>
    <property type="molecule type" value="Genomic_DNA"/>
</dbReference>
<name>A0AA47NZZ4_MERPO</name>
<gene>
    <name evidence="2" type="primary">MISP</name>
    <name evidence="2" type="ORF">N1851_015858</name>
</gene>
<dbReference type="Proteomes" id="UP001174136">
    <property type="component" value="Unassembled WGS sequence"/>
</dbReference>
<accession>A0AA47NZZ4</accession>
<keyword evidence="3" id="KW-1185">Reference proteome</keyword>
<reference evidence="2" key="1">
    <citation type="journal article" date="2023" name="Front. Mar. Sci.">
        <title>A new Merluccius polli reference genome to investigate the effects of global change in West African waters.</title>
        <authorList>
            <person name="Mateo J.L."/>
            <person name="Blanco-Fernandez C."/>
            <person name="Garcia-Vazquez E."/>
            <person name="Machado-Schiaffino G."/>
        </authorList>
    </citation>
    <scope>NUCLEOTIDE SEQUENCE</scope>
    <source>
        <strain evidence="2">C29</strain>
        <tissue evidence="2">Fin</tissue>
    </source>
</reference>
<feature type="compositionally biased region" description="Basic and acidic residues" evidence="1">
    <location>
        <begin position="301"/>
        <end position="315"/>
    </location>
</feature>
<proteinExistence type="predicted"/>
<comment type="caution">
    <text evidence="2">The sequence shown here is derived from an EMBL/GenBank/DDBJ whole genome shotgun (WGS) entry which is preliminary data.</text>
</comment>
<dbReference type="PANTHER" id="PTHR18839">
    <property type="entry name" value="MITOTIC INTERACTOR AND SUBSTRATE OF PLK1 MISP FAMILY MEMBER"/>
    <property type="match status" value="1"/>
</dbReference>
<feature type="region of interest" description="Disordered" evidence="1">
    <location>
        <begin position="642"/>
        <end position="698"/>
    </location>
</feature>
<protein>
    <submittedName>
        <fullName evidence="2">Mitotic interactor and substrate of PLK1</fullName>
    </submittedName>
</protein>
<evidence type="ECO:0000313" key="2">
    <source>
        <dbReference type="EMBL" id="KAK0145236.1"/>
    </source>
</evidence>
<sequence>MDSSPRRWVLQPLSPQLDQSDLRTLLGSPGLTHDLLLPVSGDEARQVTLSQGEVPSDEFPITSIPSSLSSLSSSSSSPCGFYSFVDDGSLEAELNEVWMLSPQRQTQLATLREGKGFRLQTYSSDRKPSSLFQEEQSLYRVEPGEHVQVVKEHEERQLRTEIIRTQAPKNCLTLKKRWSSLDDVEPSRAPAKLLEGSMLSSCFSDPEGSIDSQQIHFSTARQHFQKMEQDRLNVLLTVPRSPQNTSALHPYQPPSRPLHKQGSAPDPPSALRDPPSAMGPPHLSTTPGDLGQPPVSDYSNDESRSTDSTDERKQTCDLSLETPIEKEMRLAQEREETLRSLRGLKPNRAEMVEIKSKSLFSQLSSSVLKGKERNPVSFLIQREIQRDTQRGGCSQQDNPYLNPNPQQGQPAPPQQGCSPNKDSLRESERWRNLEKHNRARGGEGEREKAQVFPPSCCPHRHTEETELVLWSSAAPAHTPWANPYPNPKVLSSGFLEDPNHSESLAHITVVNGQTRSSMILKGSAGQGAGRSSSVSVIQTPLNMVPPSWRETLGSRRARVSDVIQKDIEENLRREEELREQRLEGTLLSTISLQEPSSSLEPGSTASKLVLHHHPTTLHPSGPQLLKGLTAMLLEDLEESRLKERLEESSTSRSLTDRNMAFHTSRPLNSSLLDTRPKPDGTRGDPTVPDGPGRVRTDI</sequence>
<feature type="region of interest" description="Disordered" evidence="1">
    <location>
        <begin position="386"/>
        <end position="458"/>
    </location>
</feature>
<dbReference type="AlphaFoldDB" id="A0AA47NZZ4"/>
<dbReference type="InterPro" id="IPR042779">
    <property type="entry name" value="MISP/MISP3-like"/>
</dbReference>
<evidence type="ECO:0000313" key="3">
    <source>
        <dbReference type="Proteomes" id="UP001174136"/>
    </source>
</evidence>
<organism evidence="2 3">
    <name type="scientific">Merluccius polli</name>
    <name type="common">Benguela hake</name>
    <name type="synonym">Merluccius cadenati</name>
    <dbReference type="NCBI Taxonomy" id="89951"/>
    <lineage>
        <taxon>Eukaryota</taxon>
        <taxon>Metazoa</taxon>
        <taxon>Chordata</taxon>
        <taxon>Craniata</taxon>
        <taxon>Vertebrata</taxon>
        <taxon>Euteleostomi</taxon>
        <taxon>Actinopterygii</taxon>
        <taxon>Neopterygii</taxon>
        <taxon>Teleostei</taxon>
        <taxon>Neoteleostei</taxon>
        <taxon>Acanthomorphata</taxon>
        <taxon>Zeiogadaria</taxon>
        <taxon>Gadariae</taxon>
        <taxon>Gadiformes</taxon>
        <taxon>Gadoidei</taxon>
        <taxon>Merlucciidae</taxon>
        <taxon>Merluccius</taxon>
    </lineage>
</organism>